<dbReference type="EMBL" id="RBIL01000001">
    <property type="protein sequence ID" value="RKQ93728.1"/>
    <property type="molecule type" value="Genomic_DNA"/>
</dbReference>
<protein>
    <recommendedName>
        <fullName evidence="3">Lipoprotein LprG</fullName>
    </recommendedName>
</protein>
<reference evidence="1 2" key="1">
    <citation type="submission" date="2018-10" db="EMBL/GenBank/DDBJ databases">
        <title>Genomic Encyclopedia of Archaeal and Bacterial Type Strains, Phase II (KMG-II): from individual species to whole genera.</title>
        <authorList>
            <person name="Goeker M."/>
        </authorList>
    </citation>
    <scope>NUCLEOTIDE SEQUENCE [LARGE SCALE GENOMIC DNA]</scope>
    <source>
        <strain evidence="1 2">DSM 14954</strain>
    </source>
</reference>
<sequence>MRFLGVLLATALVLAGCGADGSERASATSDARQLLSATVNNLPELRSATLDAKIDAAADGRATQVALRGPFQAGKKGETPRFALSAELTSEGRKESAGVAYTGKAAYVTLKGASYEVPSMLAGQLTAGLEQALAQGGTGGPLTTIDLKRWVPTPVNAGTADVGGVQTVKLTGPADVKKVISDINLLTGQLSSLQGVPGVGGKVPKQIPADAGEKIKDLTVTVFTGAEDQILRRLVVEGTATSGDAHAVLDLTLTKVGEDQSIEAPKNVRPFAELLGQLQGAGILGG</sequence>
<comment type="caution">
    <text evidence="1">The sequence shown here is derived from an EMBL/GenBank/DDBJ whole genome shotgun (WGS) entry which is preliminary data.</text>
</comment>
<dbReference type="OrthoDB" id="5242452at2"/>
<dbReference type="Gene3D" id="2.50.20.20">
    <property type="match status" value="1"/>
</dbReference>
<organism evidence="1 2">
    <name type="scientific">Solirubrobacter pauli</name>
    <dbReference type="NCBI Taxonomy" id="166793"/>
    <lineage>
        <taxon>Bacteria</taxon>
        <taxon>Bacillati</taxon>
        <taxon>Actinomycetota</taxon>
        <taxon>Thermoleophilia</taxon>
        <taxon>Solirubrobacterales</taxon>
        <taxon>Solirubrobacteraceae</taxon>
        <taxon>Solirubrobacter</taxon>
    </lineage>
</organism>
<evidence type="ECO:0000313" key="2">
    <source>
        <dbReference type="Proteomes" id="UP000278962"/>
    </source>
</evidence>
<dbReference type="Proteomes" id="UP000278962">
    <property type="component" value="Unassembled WGS sequence"/>
</dbReference>
<name>A0A660LF36_9ACTN</name>
<accession>A0A660LF36</accession>
<proteinExistence type="predicted"/>
<evidence type="ECO:0000313" key="1">
    <source>
        <dbReference type="EMBL" id="RKQ93728.1"/>
    </source>
</evidence>
<evidence type="ECO:0008006" key="3">
    <source>
        <dbReference type="Google" id="ProtNLM"/>
    </source>
</evidence>
<gene>
    <name evidence="1" type="ORF">C8N24_3599</name>
</gene>
<dbReference type="AlphaFoldDB" id="A0A660LF36"/>
<dbReference type="RefSeq" id="WP_121252115.1">
    <property type="nucleotide sequence ID" value="NZ_RBIL01000001.1"/>
</dbReference>
<keyword evidence="2" id="KW-1185">Reference proteome</keyword>
<dbReference type="PROSITE" id="PS51257">
    <property type="entry name" value="PROKAR_LIPOPROTEIN"/>
    <property type="match status" value="1"/>
</dbReference>